<reference evidence="1 2" key="1">
    <citation type="submission" date="2019-02" db="EMBL/GenBank/DDBJ databases">
        <title>Investigation of anaerobic lignin degradation for improved lignocellulosic biofuels.</title>
        <authorList>
            <person name="Deangelis K."/>
        </authorList>
    </citation>
    <scope>NUCLEOTIDE SEQUENCE [LARGE SCALE GENOMIC DNA]</scope>
    <source>
        <strain evidence="1 2">159R</strain>
    </source>
</reference>
<dbReference type="EMBL" id="SJOI01000001">
    <property type="protein sequence ID" value="TCL02539.1"/>
    <property type="molecule type" value="Genomic_DNA"/>
</dbReference>
<evidence type="ECO:0000313" key="1">
    <source>
        <dbReference type="EMBL" id="TCL02539.1"/>
    </source>
</evidence>
<name>A0A4R1N7N2_9GAMM</name>
<accession>A0A4R1N7N2</accession>
<organism evidence="1 2">
    <name type="scientific">Sodalis ligni</name>
    <dbReference type="NCBI Taxonomy" id="2697027"/>
    <lineage>
        <taxon>Bacteria</taxon>
        <taxon>Pseudomonadati</taxon>
        <taxon>Pseudomonadota</taxon>
        <taxon>Gammaproteobacteria</taxon>
        <taxon>Enterobacterales</taxon>
        <taxon>Bruguierivoracaceae</taxon>
        <taxon>Sodalis</taxon>
    </lineage>
</organism>
<evidence type="ECO:0000313" key="2">
    <source>
        <dbReference type="Proteomes" id="UP000294555"/>
    </source>
</evidence>
<protein>
    <submittedName>
        <fullName evidence="1">Uncharacterized protein</fullName>
    </submittedName>
</protein>
<dbReference type="OrthoDB" id="6513222at2"/>
<proteinExistence type="predicted"/>
<dbReference type="AlphaFoldDB" id="A0A4R1N7N2"/>
<sequence length="1072" mass="120851">MKVIEDINAGYSGNEYGRRETLSNVDHFKVKANACLYRKLEKVYNCEKSFLQRFFSMPDSLNACNLYDVSIPGSTERPLRRSEKMANIHCVSVKVKLAYECINDSRRLNAIDYVYLGSLYGGPPLHQGLTLDEQGNLLLIKGKSSDFFKRCWLKATQNTKFYIAKIDLWEERKMQFSRLNINQEGKLIAWGKNEKVQYEINFTMEGITKEIYVDRPLDTASYIGLQIIKLSEPFHKSLLLQFSLDERNSIEFFFTNGSLYLNEIWNDKYRYNYDFMKHRLTMPLPSRAKILSATKVANQVKLCIEQDGGTSIMYFSPHHVNLQTCHVKHLSHKPVQNFYSGTGADPYEKVHSGLPFDRQRLGNFSSKNIPLLSSVIDNFRGNFKKAKNAHFAGDKYRTGRFMAKAFDPGLQCMFETAREVVWPKKTPSGLTPRHEVIQEVLPLTDFVQDKRLRKVFSSATDYIGPAESLERMLKLSLSSLEENESISLNISKSTAFFIGVAAAGLPIPGWFAGTLARWGKQDSLTLTKSESGKISFSFIRNKARSLVALAGTGQGLEEKGKLLSAGGIDLITVLPVEANFIAAGNAENEHNFSFKIEWSHIDLFLGILFSPNTMNGQVEKWITDATLKKTRDKNITLSLEAKSELRGQIGFMANANTYLVLPRTALGAAATLNFCDYAKKESITISGLGDTNNLLKEKSAKTTYLSSSLNAFHERKIMPIAMTGLDTPGKQIMCYPLPLFEESNQRLPLSHNKISRYFHLDDKSLHRKFSPLGVLERNTTNTPVEDCNFSGAQISGPDRSDFPLIVTGADGNVAALIESIKLALQRASSDEHGYQSIKPGESLGSFIISPGDFNENLLLDAKNLRSQAPRSAHKAKSIVRPQINRILKVTLREYLEHESRKIVSNDNTAAGSARTASDFIKAMEEYSARSDRKSNGKRSAVMVIATYRLQKHSRDLLSDVFGRICDSVNRNSETGRITEGELRWLEDLNEFLTVDKSGKSPCYQLDNIALVRQNAITYEVSTLPFTILHIARKNELVYSKSLSTINFEYREGELFPYKFISSAKIMPDLLYR</sequence>
<dbReference type="Proteomes" id="UP000294555">
    <property type="component" value="Unassembled WGS sequence"/>
</dbReference>
<comment type="caution">
    <text evidence="1">The sequence shown here is derived from an EMBL/GenBank/DDBJ whole genome shotgun (WGS) entry which is preliminary data.</text>
</comment>
<dbReference type="RefSeq" id="WP_132921480.1">
    <property type="nucleotide sequence ID" value="NZ_SJOI01000001.1"/>
</dbReference>
<keyword evidence="2" id="KW-1185">Reference proteome</keyword>
<gene>
    <name evidence="1" type="ORF">EZJ58_0561</name>
</gene>